<keyword evidence="2" id="KW-1133">Transmembrane helix</keyword>
<evidence type="ECO:0000256" key="2">
    <source>
        <dbReference type="SAM" id="Phobius"/>
    </source>
</evidence>
<accession>A0A6J4UQJ9</accession>
<dbReference type="EMBL" id="CADCWI010000084">
    <property type="protein sequence ID" value="CAA9557617.1"/>
    <property type="molecule type" value="Genomic_DNA"/>
</dbReference>
<reference evidence="3" key="1">
    <citation type="submission" date="2020-02" db="EMBL/GenBank/DDBJ databases">
        <authorList>
            <person name="Meier V. D."/>
        </authorList>
    </citation>
    <scope>NUCLEOTIDE SEQUENCE</scope>
    <source>
        <strain evidence="3">AVDCRST_MAG43</strain>
    </source>
</reference>
<keyword evidence="2" id="KW-0812">Transmembrane</keyword>
<proteinExistence type="predicted"/>
<protein>
    <recommendedName>
        <fullName evidence="4">YtxH domain-containing protein</fullName>
    </recommendedName>
</protein>
<feature type="region of interest" description="Disordered" evidence="1">
    <location>
        <begin position="114"/>
        <end position="141"/>
    </location>
</feature>
<evidence type="ECO:0000313" key="3">
    <source>
        <dbReference type="EMBL" id="CAA9557617.1"/>
    </source>
</evidence>
<organism evidence="3">
    <name type="scientific">uncultured Thermomicrobiales bacterium</name>
    <dbReference type="NCBI Taxonomy" id="1645740"/>
    <lineage>
        <taxon>Bacteria</taxon>
        <taxon>Pseudomonadati</taxon>
        <taxon>Thermomicrobiota</taxon>
        <taxon>Thermomicrobia</taxon>
        <taxon>Thermomicrobiales</taxon>
        <taxon>environmental samples</taxon>
    </lineage>
</organism>
<evidence type="ECO:0000256" key="1">
    <source>
        <dbReference type="SAM" id="MobiDB-lite"/>
    </source>
</evidence>
<keyword evidence="2" id="KW-0472">Membrane</keyword>
<name>A0A6J4UQJ9_9BACT</name>
<evidence type="ECO:0008006" key="4">
    <source>
        <dbReference type="Google" id="ProtNLM"/>
    </source>
</evidence>
<sequence>MIDYRSATRKAREQVNPDLLKRKNLSFGDIDVVRRLGSVVSSGFAVGFLLGVLLGALIAVIVTPRKGQDVRHLLTGAGSRLKGNAIGLVQRPRADQTSPRVRIAGNFAEEPAIEREIGEGAEPSSNSVETTINDATSTSHP</sequence>
<feature type="compositionally biased region" description="Polar residues" evidence="1">
    <location>
        <begin position="123"/>
        <end position="141"/>
    </location>
</feature>
<dbReference type="AlphaFoldDB" id="A0A6J4UQJ9"/>
<gene>
    <name evidence="3" type="ORF">AVDCRST_MAG43-1601</name>
</gene>
<feature type="transmembrane region" description="Helical" evidence="2">
    <location>
        <begin position="39"/>
        <end position="62"/>
    </location>
</feature>